<organism evidence="2 3">
    <name type="scientific">Cudoniella acicularis</name>
    <dbReference type="NCBI Taxonomy" id="354080"/>
    <lineage>
        <taxon>Eukaryota</taxon>
        <taxon>Fungi</taxon>
        <taxon>Dikarya</taxon>
        <taxon>Ascomycota</taxon>
        <taxon>Pezizomycotina</taxon>
        <taxon>Leotiomycetes</taxon>
        <taxon>Helotiales</taxon>
        <taxon>Tricladiaceae</taxon>
        <taxon>Cudoniella</taxon>
    </lineage>
</organism>
<accession>A0A8H4RNS2</accession>
<name>A0A8H4RNS2_9HELO</name>
<proteinExistence type="predicted"/>
<reference evidence="2 3" key="1">
    <citation type="submission" date="2020-03" db="EMBL/GenBank/DDBJ databases">
        <title>Draft Genome Sequence of Cudoniella acicularis.</title>
        <authorList>
            <person name="Buettner E."/>
            <person name="Kellner H."/>
        </authorList>
    </citation>
    <scope>NUCLEOTIDE SEQUENCE [LARGE SCALE GENOMIC DNA]</scope>
    <source>
        <strain evidence="2 3">DSM 108380</strain>
    </source>
</reference>
<comment type="caution">
    <text evidence="2">The sequence shown here is derived from an EMBL/GenBank/DDBJ whole genome shotgun (WGS) entry which is preliminary data.</text>
</comment>
<gene>
    <name evidence="2" type="ORF">G7Y89_g5984</name>
</gene>
<dbReference type="Proteomes" id="UP000566819">
    <property type="component" value="Unassembled WGS sequence"/>
</dbReference>
<dbReference type="EMBL" id="JAAMPI010000374">
    <property type="protein sequence ID" value="KAF4632139.1"/>
    <property type="molecule type" value="Genomic_DNA"/>
</dbReference>
<sequence>MPDGVDVSSNSGCTEPRHIVQRPSRSYIRFLSLSAPPKIADPIVVDYHKSVEQLFFDLLEYIRLEHGTVDFTFAKALHDVLCPNFLRRETSREQDAILESLGSFPIKAKKIGTITRLRTPISSAPTLPRTSPFCYFCFEVSGDHQNQLPVHRGIGNKVYQFDMVDRGLVFETLETSNAGPEEITVTFKTSNATISRFEDGKILSETLPSSGHPLLTYHISRRELLQILSEMPNKAHNSADSAKGIDISASTTIKKGGPEIRVKARVDVLSADTALLSCPDIYAFTNHKYSKEQPDSKREEEPEIDLCGRMHREGFIYTTITNHHAPGSLHHDQMEKYLKVREQRERIGSLDRCSDSMRKPRACSNEVKTNQPRKSRSSSPTYVMRRVPSLFVDTSNLTQTWLFDTPDRSKGYVVKSRYEDTLRIGPNEVIPRIENIE</sequence>
<evidence type="ECO:0000313" key="2">
    <source>
        <dbReference type="EMBL" id="KAF4632139.1"/>
    </source>
</evidence>
<keyword evidence="3" id="KW-1185">Reference proteome</keyword>
<protein>
    <submittedName>
        <fullName evidence="2">Uncharacterized protein</fullName>
    </submittedName>
</protein>
<dbReference type="AlphaFoldDB" id="A0A8H4RNS2"/>
<evidence type="ECO:0000256" key="1">
    <source>
        <dbReference type="SAM" id="MobiDB-lite"/>
    </source>
</evidence>
<feature type="region of interest" description="Disordered" evidence="1">
    <location>
        <begin position="352"/>
        <end position="381"/>
    </location>
</feature>
<evidence type="ECO:0000313" key="3">
    <source>
        <dbReference type="Proteomes" id="UP000566819"/>
    </source>
</evidence>